<protein>
    <submittedName>
        <fullName evidence="2">Uncharacterized protein</fullName>
    </submittedName>
</protein>
<evidence type="ECO:0000313" key="3">
    <source>
        <dbReference type="Proteomes" id="UP000256964"/>
    </source>
</evidence>
<gene>
    <name evidence="2" type="ORF">OH76DRAFT_730732</name>
</gene>
<evidence type="ECO:0000313" key="2">
    <source>
        <dbReference type="EMBL" id="RDX55286.1"/>
    </source>
</evidence>
<feature type="region of interest" description="Disordered" evidence="1">
    <location>
        <begin position="1"/>
        <end position="47"/>
    </location>
</feature>
<proteinExistence type="predicted"/>
<accession>A0A371DRV3</accession>
<feature type="compositionally biased region" description="Basic and acidic residues" evidence="1">
    <location>
        <begin position="33"/>
        <end position="47"/>
    </location>
</feature>
<name>A0A371DRV3_9APHY</name>
<organism evidence="2 3">
    <name type="scientific">Lentinus brumalis</name>
    <dbReference type="NCBI Taxonomy" id="2498619"/>
    <lineage>
        <taxon>Eukaryota</taxon>
        <taxon>Fungi</taxon>
        <taxon>Dikarya</taxon>
        <taxon>Basidiomycota</taxon>
        <taxon>Agaricomycotina</taxon>
        <taxon>Agaricomycetes</taxon>
        <taxon>Polyporales</taxon>
        <taxon>Polyporaceae</taxon>
        <taxon>Lentinus</taxon>
    </lineage>
</organism>
<sequence length="150" mass="16444">MHRPVNLLVSFKSTESTSPDGPHSHIAVPPQRSNEETRECASHDESPELSKQIAVSAAILLREERHPDASRAMPLVQEESLGCAPLCNSAPARPRFPSSAYHLPSCAELKKSPAAWQEKADHVLDLEPGSAVDDLLVALTEPYLMDWCLQ</sequence>
<dbReference type="Proteomes" id="UP000256964">
    <property type="component" value="Unassembled WGS sequence"/>
</dbReference>
<evidence type="ECO:0000256" key="1">
    <source>
        <dbReference type="SAM" id="MobiDB-lite"/>
    </source>
</evidence>
<reference evidence="2 3" key="1">
    <citation type="journal article" date="2018" name="Biotechnol. Biofuels">
        <title>Integrative visual omics of the white-rot fungus Polyporus brumalis exposes the biotechnological potential of its oxidative enzymes for delignifying raw plant biomass.</title>
        <authorList>
            <person name="Miyauchi S."/>
            <person name="Rancon A."/>
            <person name="Drula E."/>
            <person name="Hage H."/>
            <person name="Chaduli D."/>
            <person name="Favel A."/>
            <person name="Grisel S."/>
            <person name="Henrissat B."/>
            <person name="Herpoel-Gimbert I."/>
            <person name="Ruiz-Duenas F.J."/>
            <person name="Chevret D."/>
            <person name="Hainaut M."/>
            <person name="Lin J."/>
            <person name="Wang M."/>
            <person name="Pangilinan J."/>
            <person name="Lipzen A."/>
            <person name="Lesage-Meessen L."/>
            <person name="Navarro D."/>
            <person name="Riley R."/>
            <person name="Grigoriev I.V."/>
            <person name="Zhou S."/>
            <person name="Raouche S."/>
            <person name="Rosso M.N."/>
        </authorList>
    </citation>
    <scope>NUCLEOTIDE SEQUENCE [LARGE SCALE GENOMIC DNA]</scope>
    <source>
        <strain evidence="2 3">BRFM 1820</strain>
    </source>
</reference>
<dbReference type="EMBL" id="KZ857382">
    <property type="protein sequence ID" value="RDX55286.1"/>
    <property type="molecule type" value="Genomic_DNA"/>
</dbReference>
<dbReference type="AlphaFoldDB" id="A0A371DRV3"/>
<keyword evidence="3" id="KW-1185">Reference proteome</keyword>